<feature type="domain" description="BTB" evidence="1">
    <location>
        <begin position="23"/>
        <end position="95"/>
    </location>
</feature>
<dbReference type="InterPro" id="IPR011705">
    <property type="entry name" value="BACK"/>
</dbReference>
<evidence type="ECO:0000259" key="2">
    <source>
        <dbReference type="PROSITE" id="PS51886"/>
    </source>
</evidence>
<gene>
    <name evidence="3" type="ORF">C2G38_119043</name>
</gene>
<dbReference type="Gene3D" id="3.30.710.10">
    <property type="entry name" value="Potassium Channel Kv1.1, Chain A"/>
    <property type="match status" value="1"/>
</dbReference>
<sequence>METNLLNKLSNDYLKRLDDKEDYNVIINVNDAQNTKTFYAHSAILRQRSSYFHERLVKTKKNKNNIKKITLTNVTIQHFEIIIRYIYGGVVSLENIDSSFIVELMLASCEFFLEEFIKYLENYLIEEKSHWLLLHFANIYSKSFQSDNKLQILQKWCNDIIVKYPTKFFDSENFTSIQENALISIITRDDLQMDEGKIWDYVIKWGVAQNFDLPSDPDNYTLENFQTLKATIQNCLPHVRYFHISNNDIVENVQPYHQILEKNLWKDLLRKLIFSNHPITSKILPPRIVLAQQLPPRADELVSTIINNEHAAEIASWVDKRDYSTKNNPYRFNLLLRGSKDGFTAASFWNLCNEQVNVIVIMKVKGTDEILGGYNPIAWHKPFSKRFTKESDDCFIFSLKNGIIKNSILSRVKKPKTAVLCHSKYGPCFGGGGLTLKDNCDQDGQCQCFNYNNNTYNPIRDKSTYDEVDDCSKFSVEEYEICKAPLGFKWWSQSHNHVIEYELLIISHRTLSPIL</sequence>
<accession>A0A397UR78</accession>
<proteinExistence type="predicted"/>
<keyword evidence="4" id="KW-1185">Reference proteome</keyword>
<dbReference type="PROSITE" id="PS51886">
    <property type="entry name" value="TLDC"/>
    <property type="match status" value="1"/>
</dbReference>
<comment type="caution">
    <text evidence="3">The sequence shown here is derived from an EMBL/GenBank/DDBJ whole genome shotgun (WGS) entry which is preliminary data.</text>
</comment>
<dbReference type="InterPro" id="IPR006571">
    <property type="entry name" value="TLDc_dom"/>
</dbReference>
<dbReference type="SMART" id="SM00225">
    <property type="entry name" value="BTB"/>
    <property type="match status" value="1"/>
</dbReference>
<dbReference type="Gene3D" id="1.25.40.420">
    <property type="match status" value="1"/>
</dbReference>
<dbReference type="PANTHER" id="PTHR45774:SF3">
    <property type="entry name" value="BTB (POZ) DOMAIN-CONTAINING 2B-RELATED"/>
    <property type="match status" value="1"/>
</dbReference>
<feature type="domain" description="TLDc" evidence="2">
    <location>
        <begin position="304"/>
        <end position="485"/>
    </location>
</feature>
<name>A0A397UR78_9GLOM</name>
<evidence type="ECO:0000313" key="3">
    <source>
        <dbReference type="EMBL" id="RIB11289.1"/>
    </source>
</evidence>
<dbReference type="Proteomes" id="UP000266673">
    <property type="component" value="Unassembled WGS sequence"/>
</dbReference>
<dbReference type="SUPFAM" id="SSF54695">
    <property type="entry name" value="POZ domain"/>
    <property type="match status" value="1"/>
</dbReference>
<evidence type="ECO:0008006" key="5">
    <source>
        <dbReference type="Google" id="ProtNLM"/>
    </source>
</evidence>
<evidence type="ECO:0000313" key="4">
    <source>
        <dbReference type="Proteomes" id="UP000266673"/>
    </source>
</evidence>
<dbReference type="InterPro" id="IPR011333">
    <property type="entry name" value="SKP1/BTB/POZ_sf"/>
</dbReference>
<dbReference type="AlphaFoldDB" id="A0A397UR78"/>
<dbReference type="PROSITE" id="PS50097">
    <property type="entry name" value="BTB"/>
    <property type="match status" value="1"/>
</dbReference>
<dbReference type="CDD" id="cd18186">
    <property type="entry name" value="BTB_POZ_ZBTB_KLHL-like"/>
    <property type="match status" value="1"/>
</dbReference>
<dbReference type="PANTHER" id="PTHR45774">
    <property type="entry name" value="BTB/POZ DOMAIN-CONTAINING"/>
    <property type="match status" value="1"/>
</dbReference>
<reference evidence="3 4" key="1">
    <citation type="submission" date="2018-06" db="EMBL/GenBank/DDBJ databases">
        <title>Comparative genomics reveals the genomic features of Rhizophagus irregularis, R. cerebriforme, R. diaphanum and Gigaspora rosea, and their symbiotic lifestyle signature.</title>
        <authorList>
            <person name="Morin E."/>
            <person name="San Clemente H."/>
            <person name="Chen E.C.H."/>
            <person name="De La Providencia I."/>
            <person name="Hainaut M."/>
            <person name="Kuo A."/>
            <person name="Kohler A."/>
            <person name="Murat C."/>
            <person name="Tang N."/>
            <person name="Roy S."/>
            <person name="Loubradou J."/>
            <person name="Henrissat B."/>
            <person name="Grigoriev I.V."/>
            <person name="Corradi N."/>
            <person name="Roux C."/>
            <person name="Martin F.M."/>
        </authorList>
    </citation>
    <scope>NUCLEOTIDE SEQUENCE [LARGE SCALE GENOMIC DNA]</scope>
    <source>
        <strain evidence="3 4">DAOM 194757</strain>
    </source>
</reference>
<evidence type="ECO:0000259" key="1">
    <source>
        <dbReference type="PROSITE" id="PS50097"/>
    </source>
</evidence>
<dbReference type="Pfam" id="PF07534">
    <property type="entry name" value="TLD"/>
    <property type="match status" value="1"/>
</dbReference>
<dbReference type="InterPro" id="IPR000210">
    <property type="entry name" value="BTB/POZ_dom"/>
</dbReference>
<dbReference type="Pfam" id="PF07707">
    <property type="entry name" value="BACK"/>
    <property type="match status" value="1"/>
</dbReference>
<organism evidence="3 4">
    <name type="scientific">Gigaspora rosea</name>
    <dbReference type="NCBI Taxonomy" id="44941"/>
    <lineage>
        <taxon>Eukaryota</taxon>
        <taxon>Fungi</taxon>
        <taxon>Fungi incertae sedis</taxon>
        <taxon>Mucoromycota</taxon>
        <taxon>Glomeromycotina</taxon>
        <taxon>Glomeromycetes</taxon>
        <taxon>Diversisporales</taxon>
        <taxon>Gigasporaceae</taxon>
        <taxon>Gigaspora</taxon>
    </lineage>
</organism>
<dbReference type="Pfam" id="PF00651">
    <property type="entry name" value="BTB"/>
    <property type="match status" value="1"/>
</dbReference>
<protein>
    <recommendedName>
        <fullName evidence="5">TLD-domain-containing protein</fullName>
    </recommendedName>
</protein>
<dbReference type="EMBL" id="QKWP01001149">
    <property type="protein sequence ID" value="RIB11289.1"/>
    <property type="molecule type" value="Genomic_DNA"/>
</dbReference>